<dbReference type="SUPFAM" id="SSF46785">
    <property type="entry name" value="Winged helix' DNA-binding domain"/>
    <property type="match status" value="1"/>
</dbReference>
<name>A0ABT2EYG6_9STAP</name>
<dbReference type="Pfam" id="PF22381">
    <property type="entry name" value="Staph_reg_Sar_Rot"/>
    <property type="match status" value="1"/>
</dbReference>
<accession>A0ABT2EYG6</accession>
<dbReference type="EMBL" id="JANUXY010000001">
    <property type="protein sequence ID" value="MCS4485301.1"/>
    <property type="molecule type" value="Genomic_DNA"/>
</dbReference>
<keyword evidence="2" id="KW-0238">DNA-binding</keyword>
<evidence type="ECO:0000256" key="3">
    <source>
        <dbReference type="ARBA" id="ARBA00023163"/>
    </source>
</evidence>
<dbReference type="InterPro" id="IPR055166">
    <property type="entry name" value="Transc_reg_Sar_Rot_HTH"/>
</dbReference>
<evidence type="ECO:0000313" key="5">
    <source>
        <dbReference type="EMBL" id="MCS4485301.1"/>
    </source>
</evidence>
<dbReference type="InterPro" id="IPR036388">
    <property type="entry name" value="WH-like_DNA-bd_sf"/>
</dbReference>
<organism evidence="5 6">
    <name type="scientific">Staphylococcus americanisciuri</name>
    <dbReference type="NCBI Taxonomy" id="2973940"/>
    <lineage>
        <taxon>Bacteria</taxon>
        <taxon>Bacillati</taxon>
        <taxon>Bacillota</taxon>
        <taxon>Bacilli</taxon>
        <taxon>Bacillales</taxon>
        <taxon>Staphylococcaceae</taxon>
        <taxon>Staphylococcus</taxon>
    </lineage>
</organism>
<feature type="domain" description="Transcriptional regulator SarA/SarZ/Rot-like helix-turn-helix" evidence="4">
    <location>
        <begin position="25"/>
        <end position="108"/>
    </location>
</feature>
<evidence type="ECO:0000313" key="6">
    <source>
        <dbReference type="Proteomes" id="UP001205609"/>
    </source>
</evidence>
<evidence type="ECO:0000259" key="4">
    <source>
        <dbReference type="Pfam" id="PF22381"/>
    </source>
</evidence>
<dbReference type="RefSeq" id="WP_259197657.1">
    <property type="nucleotide sequence ID" value="NZ_JANUXY010000001.1"/>
</dbReference>
<evidence type="ECO:0000256" key="2">
    <source>
        <dbReference type="ARBA" id="ARBA00023125"/>
    </source>
</evidence>
<proteinExistence type="predicted"/>
<evidence type="ECO:0000256" key="1">
    <source>
        <dbReference type="ARBA" id="ARBA00023015"/>
    </source>
</evidence>
<dbReference type="NCBIfam" id="TIGR01889">
    <property type="entry name" value="Staph_reg_Sar"/>
    <property type="match status" value="1"/>
</dbReference>
<protein>
    <submittedName>
        <fullName evidence="5">MarR family transcriptional regulator</fullName>
    </submittedName>
</protein>
<gene>
    <name evidence="5" type="ORF">NXS11_00170</name>
</gene>
<sequence length="137" mass="16373">MVDGILNNQNSIKSLYLLQTEIENVFEAVAERFELTKEEILILLTIWEKGAMTLKEMDKYVPIKAYKRSRTYNHLVSKQWIFKERPLNDERTVLIYYNEKMVEKRNELFAMIASEVKRHQASIEQQYHNIKQLCTSK</sequence>
<dbReference type="Gene3D" id="1.10.10.10">
    <property type="entry name" value="Winged helix-like DNA-binding domain superfamily/Winged helix DNA-binding domain"/>
    <property type="match status" value="1"/>
</dbReference>
<reference evidence="5 6" key="1">
    <citation type="journal article" date="2023" name="Int. J. Syst. Evol. Microbiol.">
        <title>Streptococcus sciuri sp. nov., Staphylococcus marylandisciuri sp. nov. and Staphylococcus americanisciuri sp. nov., isolated from faeces of eastern grey squirrel (Sciurus carolinensis).</title>
        <authorList>
            <person name="Volokhov D.V."/>
            <person name="Zagorodnyaya T.A."/>
            <person name="Furtak V.A."/>
            <person name="Nattanmai G."/>
            <person name="Randall L."/>
            <person name="Jose S."/>
            <person name="Gao Y."/>
            <person name="Eisenberg T."/>
            <person name="Delmonte P."/>
            <person name="Blom J."/>
            <person name="Mitchell K.K."/>
        </authorList>
    </citation>
    <scope>NUCLEOTIDE SEQUENCE [LARGE SCALE GENOMIC DNA]</scope>
    <source>
        <strain evidence="5 6">GRT3</strain>
    </source>
</reference>
<keyword evidence="3" id="KW-0804">Transcription</keyword>
<dbReference type="InterPro" id="IPR010166">
    <property type="entry name" value="SarA/Rot_dom"/>
</dbReference>
<dbReference type="InterPro" id="IPR036390">
    <property type="entry name" value="WH_DNA-bd_sf"/>
</dbReference>
<keyword evidence="1" id="KW-0805">Transcription regulation</keyword>
<dbReference type="Proteomes" id="UP001205609">
    <property type="component" value="Unassembled WGS sequence"/>
</dbReference>
<keyword evidence="6" id="KW-1185">Reference proteome</keyword>
<comment type="caution">
    <text evidence="5">The sequence shown here is derived from an EMBL/GenBank/DDBJ whole genome shotgun (WGS) entry which is preliminary data.</text>
</comment>